<comment type="similarity">
    <text evidence="1">Belongs to the jacalin lectin family.</text>
</comment>
<feature type="domain" description="Jacalin-type lectin" evidence="3">
    <location>
        <begin position="10"/>
        <end position="152"/>
    </location>
</feature>
<dbReference type="InterPro" id="IPR036404">
    <property type="entry name" value="Jacalin-like_lectin_dom_sf"/>
</dbReference>
<dbReference type="CDD" id="cd09612">
    <property type="entry name" value="Jacalin"/>
    <property type="match status" value="3"/>
</dbReference>
<feature type="domain" description="Jacalin-type lectin" evidence="3">
    <location>
        <begin position="393"/>
        <end position="535"/>
    </location>
</feature>
<dbReference type="SMART" id="SM00915">
    <property type="entry name" value="Jacalin"/>
    <property type="match status" value="3"/>
</dbReference>
<dbReference type="GO" id="GO:0030246">
    <property type="term" value="F:carbohydrate binding"/>
    <property type="evidence" value="ECO:0007669"/>
    <property type="project" value="UniProtKB-KW"/>
</dbReference>
<dbReference type="AlphaFoldDB" id="A0A7J7N7B9"/>
<keyword evidence="2" id="KW-0430">Lectin</keyword>
<evidence type="ECO:0000256" key="1">
    <source>
        <dbReference type="ARBA" id="ARBA00006568"/>
    </source>
</evidence>
<dbReference type="InterPro" id="IPR001229">
    <property type="entry name" value="Jacalin-like_lectin_dom"/>
</dbReference>
<protein>
    <recommendedName>
        <fullName evidence="3">Jacalin-type lectin domain-containing protein</fullName>
    </recommendedName>
</protein>
<keyword evidence="5" id="KW-1185">Reference proteome</keyword>
<dbReference type="Proteomes" id="UP000541444">
    <property type="component" value="Unassembled WGS sequence"/>
</dbReference>
<sequence length="558" mass="61089">MDCYEYEKNQISVGPWGGQGGTMFDDGLNTTIRQMVIGHGPGIDSIQTEYDREGSSVWSGKHGGVGGAKVDKIKLDFPHEYLTTVSGYYGSIKSGDTIFILSLTLQTNKQKYGPFGTNQGTYFSFPTTGGMIVGFHGSSGWYLDSIGVYLKPLKKPYPCKVRFADFSGTRDTSSTSEGDPNHKLVSFPSSTTTVGGSMSYGPWGGNGGTAFDDGVYTGVRQLNLTRTSGIVSMKVLYDRDGRSIWGYKNGGTGAVKSDKIVFDFPFEVLTHITGYMGSLMYMGPKVIKSLTFHTTKKTYGPYGDEQGIPFSSNLREGRIVGFFGRNGWYIDCIGVHVVEGKVCTPQPSKDVAVGLNNGGTAMVYARSWANKLSPPKIGWNEEAPYGVIKESAPQGPGPWGGDGGRVWDDGVFCGIKQIYMTRGDYINSIQIEYDRNGQSVWSVRHGAAGEAIHQIILDYPHEIVTCVSGYYSSMVRDEGHKVIRSLTIYTSRGKYGPFGEEIGTFFTSAVTEGKVVGFHGRSSLYLDAIGVHMQHWLGEQKTGKSIMSKIFREPRYIY</sequence>
<evidence type="ECO:0000259" key="3">
    <source>
        <dbReference type="PROSITE" id="PS51752"/>
    </source>
</evidence>
<dbReference type="Gene3D" id="2.100.10.30">
    <property type="entry name" value="Jacalin-like lectin domain"/>
    <property type="match status" value="3"/>
</dbReference>
<dbReference type="EMBL" id="JACGCM010001002">
    <property type="protein sequence ID" value="KAF6163045.1"/>
    <property type="molecule type" value="Genomic_DNA"/>
</dbReference>
<organism evidence="4 5">
    <name type="scientific">Kingdonia uniflora</name>
    <dbReference type="NCBI Taxonomy" id="39325"/>
    <lineage>
        <taxon>Eukaryota</taxon>
        <taxon>Viridiplantae</taxon>
        <taxon>Streptophyta</taxon>
        <taxon>Embryophyta</taxon>
        <taxon>Tracheophyta</taxon>
        <taxon>Spermatophyta</taxon>
        <taxon>Magnoliopsida</taxon>
        <taxon>Ranunculales</taxon>
        <taxon>Circaeasteraceae</taxon>
        <taxon>Kingdonia</taxon>
    </lineage>
</organism>
<gene>
    <name evidence="4" type="ORF">GIB67_001373</name>
</gene>
<dbReference type="PANTHER" id="PTHR47293">
    <property type="entry name" value="JACALIN-RELATED LECTIN 3"/>
    <property type="match status" value="1"/>
</dbReference>
<dbReference type="Pfam" id="PF01419">
    <property type="entry name" value="Jacalin"/>
    <property type="match status" value="3"/>
</dbReference>
<evidence type="ECO:0000313" key="5">
    <source>
        <dbReference type="Proteomes" id="UP000541444"/>
    </source>
</evidence>
<accession>A0A7J7N7B9</accession>
<feature type="domain" description="Jacalin-type lectin" evidence="3">
    <location>
        <begin position="197"/>
        <end position="339"/>
    </location>
</feature>
<evidence type="ECO:0000313" key="4">
    <source>
        <dbReference type="EMBL" id="KAF6163045.1"/>
    </source>
</evidence>
<dbReference type="PROSITE" id="PS51752">
    <property type="entry name" value="JACALIN_LECTIN"/>
    <property type="match status" value="3"/>
</dbReference>
<dbReference type="PANTHER" id="PTHR47293:SF68">
    <property type="entry name" value="JACALIN-RELATED LECTIN 3"/>
    <property type="match status" value="1"/>
</dbReference>
<evidence type="ECO:0000256" key="2">
    <source>
        <dbReference type="ARBA" id="ARBA00022734"/>
    </source>
</evidence>
<reference evidence="4 5" key="1">
    <citation type="journal article" date="2020" name="IScience">
        <title>Genome Sequencing of the Endangered Kingdonia uniflora (Circaeasteraceae, Ranunculales) Reveals Potential Mechanisms of Evolutionary Specialization.</title>
        <authorList>
            <person name="Sun Y."/>
            <person name="Deng T."/>
            <person name="Zhang A."/>
            <person name="Moore M.J."/>
            <person name="Landis J.B."/>
            <person name="Lin N."/>
            <person name="Zhang H."/>
            <person name="Zhang X."/>
            <person name="Huang J."/>
            <person name="Zhang X."/>
            <person name="Sun H."/>
            <person name="Wang H."/>
        </authorList>
    </citation>
    <scope>NUCLEOTIDE SEQUENCE [LARGE SCALE GENOMIC DNA]</scope>
    <source>
        <strain evidence="4">TB1705</strain>
        <tissue evidence="4">Leaf</tissue>
    </source>
</reference>
<name>A0A7J7N7B9_9MAGN</name>
<comment type="caution">
    <text evidence="4">The sequence shown here is derived from an EMBL/GenBank/DDBJ whole genome shotgun (WGS) entry which is preliminary data.</text>
</comment>
<proteinExistence type="inferred from homology"/>
<dbReference type="InterPro" id="IPR033734">
    <property type="entry name" value="Jacalin-like_lectin_dom_plant"/>
</dbReference>
<dbReference type="OrthoDB" id="2415936at2759"/>
<dbReference type="SUPFAM" id="SSF51101">
    <property type="entry name" value="Mannose-binding lectins"/>
    <property type="match status" value="3"/>
</dbReference>
<dbReference type="FunFam" id="2.100.10.30:FF:000001">
    <property type="entry name" value="Jacalin-related lectin 33"/>
    <property type="match status" value="3"/>
</dbReference>